<dbReference type="STRING" id="1291052.FC18_GL000125"/>
<dbReference type="GO" id="GO:0005886">
    <property type="term" value="C:plasma membrane"/>
    <property type="evidence" value="ECO:0007669"/>
    <property type="project" value="UniProtKB-SubCell"/>
</dbReference>
<evidence type="ECO:0000256" key="5">
    <source>
        <dbReference type="ARBA" id="ARBA00022970"/>
    </source>
</evidence>
<keyword evidence="3" id="KW-1003">Cell membrane</keyword>
<evidence type="ECO:0000256" key="2">
    <source>
        <dbReference type="ARBA" id="ARBA00022448"/>
    </source>
</evidence>
<dbReference type="PATRIC" id="fig|1291052.5.peg.126"/>
<evidence type="ECO:0000256" key="1">
    <source>
        <dbReference type="ARBA" id="ARBA00004651"/>
    </source>
</evidence>
<feature type="domain" description="Amino acid permease/ SLC12A" evidence="9">
    <location>
        <begin position="18"/>
        <end position="435"/>
    </location>
</feature>
<dbReference type="GO" id="GO:0006865">
    <property type="term" value="P:amino acid transport"/>
    <property type="evidence" value="ECO:0007669"/>
    <property type="project" value="UniProtKB-KW"/>
</dbReference>
<dbReference type="InterPro" id="IPR004841">
    <property type="entry name" value="AA-permease/SLC12A_dom"/>
</dbReference>
<organism evidence="10 11">
    <name type="scientific">Lacticaseibacillus sharpeae JCM 1186 = DSM 20505</name>
    <dbReference type="NCBI Taxonomy" id="1291052"/>
    <lineage>
        <taxon>Bacteria</taxon>
        <taxon>Bacillati</taxon>
        <taxon>Bacillota</taxon>
        <taxon>Bacilli</taxon>
        <taxon>Lactobacillales</taxon>
        <taxon>Lactobacillaceae</taxon>
        <taxon>Lacticaseibacillus</taxon>
    </lineage>
</organism>
<dbReference type="Gene3D" id="1.20.1740.10">
    <property type="entry name" value="Amino acid/polyamine transporter I"/>
    <property type="match status" value="1"/>
</dbReference>
<accession>A0A0R1ZYU3</accession>
<keyword evidence="5" id="KW-0029">Amino-acid transport</keyword>
<evidence type="ECO:0000256" key="3">
    <source>
        <dbReference type="ARBA" id="ARBA00022475"/>
    </source>
</evidence>
<dbReference type="EMBL" id="AYYO01000006">
    <property type="protein sequence ID" value="KRM56291.1"/>
    <property type="molecule type" value="Genomic_DNA"/>
</dbReference>
<dbReference type="Proteomes" id="UP000051679">
    <property type="component" value="Unassembled WGS sequence"/>
</dbReference>
<evidence type="ECO:0000313" key="10">
    <source>
        <dbReference type="EMBL" id="KRM56291.1"/>
    </source>
</evidence>
<proteinExistence type="predicted"/>
<evidence type="ECO:0000256" key="6">
    <source>
        <dbReference type="ARBA" id="ARBA00022989"/>
    </source>
</evidence>
<reference evidence="10 11" key="1">
    <citation type="journal article" date="2015" name="Genome Announc.">
        <title>Expanding the biotechnology potential of lactobacilli through comparative genomics of 213 strains and associated genera.</title>
        <authorList>
            <person name="Sun Z."/>
            <person name="Harris H.M."/>
            <person name="McCann A."/>
            <person name="Guo C."/>
            <person name="Argimon S."/>
            <person name="Zhang W."/>
            <person name="Yang X."/>
            <person name="Jeffery I.B."/>
            <person name="Cooney J.C."/>
            <person name="Kagawa T.F."/>
            <person name="Liu W."/>
            <person name="Song Y."/>
            <person name="Salvetti E."/>
            <person name="Wrobel A."/>
            <person name="Rasinkangas P."/>
            <person name="Parkhill J."/>
            <person name="Rea M.C."/>
            <person name="O'Sullivan O."/>
            <person name="Ritari J."/>
            <person name="Douillard F.P."/>
            <person name="Paul Ross R."/>
            <person name="Yang R."/>
            <person name="Briner A.E."/>
            <person name="Felis G.E."/>
            <person name="de Vos W.M."/>
            <person name="Barrangou R."/>
            <person name="Klaenhammer T.R."/>
            <person name="Caufield P.W."/>
            <person name="Cui Y."/>
            <person name="Zhang H."/>
            <person name="O'Toole P.W."/>
        </authorList>
    </citation>
    <scope>NUCLEOTIDE SEQUENCE [LARGE SCALE GENOMIC DNA]</scope>
    <source>
        <strain evidence="10 11">DSM 20505</strain>
    </source>
</reference>
<feature type="transmembrane region" description="Helical" evidence="8">
    <location>
        <begin position="47"/>
        <end position="65"/>
    </location>
</feature>
<keyword evidence="6 8" id="KW-1133">Transmembrane helix</keyword>
<dbReference type="FunFam" id="1.20.1740.10:FF:000001">
    <property type="entry name" value="Amino acid permease"/>
    <property type="match status" value="1"/>
</dbReference>
<dbReference type="PANTHER" id="PTHR43495:SF2">
    <property type="entry name" value="D-SERINE_D-ALANINE_GLYCINE TRANSPORTER"/>
    <property type="match status" value="1"/>
</dbReference>
<feature type="transmembrane region" description="Helical" evidence="8">
    <location>
        <begin position="407"/>
        <end position="425"/>
    </location>
</feature>
<feature type="transmembrane region" description="Helical" evidence="8">
    <location>
        <begin position="127"/>
        <end position="148"/>
    </location>
</feature>
<sequence length="464" mass="51313">MAAKENADGTKRELTKRHVQMIALGGTIGTGLFLGASNSIMKTGPSILLVYLILGVIFFLMMRGIGEMMYHDPDKHTFISFIKKYLGPQIGYFAGWTYWLGIIFVAMAELTAVSKYVQFWFPTWHTWTIQLCVLAVLVAINLIAVGLFGEAEFWFAMIKITAIVVMIVVGLAMVFMNFKTPIGHASFGNITNHFSMFPNGFGSFVAAFPMVFFAFQGMEFIGITTSETQNPRKVLPKVINEIIYRVLIFYIGAILVIMAIYPWNSLDPTQSPFVQVFELAGLKAAAAVINFVVLTAAASALNSYMYSAGRHFYQLALDSPNSKFMQGFRKISRTGVPARGILFSAALVLIGPILNSLPQISNAFTFITSVSSDLYIIVYLLTMLAHRKYRESRDFDPNGFLMPGYKFTSPLVIGFFTAIYVSLFITGENVLPAIGGLVWTVGFIGILTLVGKKKKAAMNPTDID</sequence>
<feature type="transmembrane region" description="Helical" evidence="8">
    <location>
        <begin position="86"/>
        <end position="107"/>
    </location>
</feature>
<protein>
    <submittedName>
        <fullName evidence="10">Gamma-aminobutyrate permease related permease</fullName>
    </submittedName>
</protein>
<feature type="transmembrane region" description="Helical" evidence="8">
    <location>
        <begin position="336"/>
        <end position="357"/>
    </location>
</feature>
<feature type="transmembrane region" description="Helical" evidence="8">
    <location>
        <begin position="431"/>
        <end position="450"/>
    </location>
</feature>
<dbReference type="GO" id="GO:0055085">
    <property type="term" value="P:transmembrane transport"/>
    <property type="evidence" value="ECO:0007669"/>
    <property type="project" value="InterPro"/>
</dbReference>
<feature type="transmembrane region" description="Helical" evidence="8">
    <location>
        <begin position="363"/>
        <end position="386"/>
    </location>
</feature>
<name>A0A0R1ZYU3_9LACO</name>
<dbReference type="AlphaFoldDB" id="A0A0R1ZYU3"/>
<keyword evidence="4 8" id="KW-0812">Transmembrane</keyword>
<evidence type="ECO:0000256" key="8">
    <source>
        <dbReference type="SAM" id="Phobius"/>
    </source>
</evidence>
<feature type="transmembrane region" description="Helical" evidence="8">
    <location>
        <begin position="21"/>
        <end position="41"/>
    </location>
</feature>
<dbReference type="PIRSF" id="PIRSF006060">
    <property type="entry name" value="AA_transporter"/>
    <property type="match status" value="1"/>
</dbReference>
<gene>
    <name evidence="10" type="ORF">FC18_GL000125</name>
</gene>
<dbReference type="PROSITE" id="PS00218">
    <property type="entry name" value="AMINO_ACID_PERMEASE_1"/>
    <property type="match status" value="1"/>
</dbReference>
<evidence type="ECO:0000256" key="7">
    <source>
        <dbReference type="ARBA" id="ARBA00023136"/>
    </source>
</evidence>
<dbReference type="Pfam" id="PF00324">
    <property type="entry name" value="AA_permease"/>
    <property type="match status" value="1"/>
</dbReference>
<keyword evidence="11" id="KW-1185">Reference proteome</keyword>
<evidence type="ECO:0000256" key="4">
    <source>
        <dbReference type="ARBA" id="ARBA00022692"/>
    </source>
</evidence>
<feature type="transmembrane region" description="Helical" evidence="8">
    <location>
        <begin position="160"/>
        <end position="180"/>
    </location>
</feature>
<dbReference type="PANTHER" id="PTHR43495">
    <property type="entry name" value="GABA PERMEASE"/>
    <property type="match status" value="1"/>
</dbReference>
<feature type="transmembrane region" description="Helical" evidence="8">
    <location>
        <begin position="284"/>
        <end position="304"/>
    </location>
</feature>
<keyword evidence="2" id="KW-0813">Transport</keyword>
<comment type="caution">
    <text evidence="10">The sequence shown here is derived from an EMBL/GenBank/DDBJ whole genome shotgun (WGS) entry which is preliminary data.</text>
</comment>
<dbReference type="InterPro" id="IPR004840">
    <property type="entry name" value="Amino_acid_permease_CS"/>
</dbReference>
<evidence type="ECO:0000313" key="11">
    <source>
        <dbReference type="Proteomes" id="UP000051679"/>
    </source>
</evidence>
<feature type="transmembrane region" description="Helical" evidence="8">
    <location>
        <begin position="200"/>
        <end position="221"/>
    </location>
</feature>
<evidence type="ECO:0000259" key="9">
    <source>
        <dbReference type="Pfam" id="PF00324"/>
    </source>
</evidence>
<keyword evidence="7 8" id="KW-0472">Membrane</keyword>
<feature type="transmembrane region" description="Helical" evidence="8">
    <location>
        <begin position="242"/>
        <end position="264"/>
    </location>
</feature>
<comment type="subcellular location">
    <subcellularLocation>
        <location evidence="1">Cell membrane</location>
        <topology evidence="1">Multi-pass membrane protein</topology>
    </subcellularLocation>
</comment>